<evidence type="ECO:0000259" key="1">
    <source>
        <dbReference type="Pfam" id="PF12738"/>
    </source>
</evidence>
<gene>
    <name evidence="2" type="ORF">Anas_08361</name>
</gene>
<dbReference type="CDD" id="cd17716">
    <property type="entry name" value="BRCT_microcephalin_rpt1"/>
    <property type="match status" value="1"/>
</dbReference>
<dbReference type="Proteomes" id="UP000326759">
    <property type="component" value="Unassembled WGS sequence"/>
</dbReference>
<evidence type="ECO:0000313" key="3">
    <source>
        <dbReference type="Proteomes" id="UP000326759"/>
    </source>
</evidence>
<dbReference type="EMBL" id="SEYY01004158">
    <property type="protein sequence ID" value="KAB7503929.1"/>
    <property type="molecule type" value="Genomic_DNA"/>
</dbReference>
<dbReference type="OrthoDB" id="2384350at2759"/>
<dbReference type="Gene3D" id="3.40.50.10190">
    <property type="entry name" value="BRCT domain"/>
    <property type="match status" value="1"/>
</dbReference>
<dbReference type="Pfam" id="PF12738">
    <property type="entry name" value="PTCB-BRCT"/>
    <property type="match status" value="1"/>
</dbReference>
<keyword evidence="3" id="KW-1185">Reference proteome</keyword>
<comment type="caution">
    <text evidence="2">The sequence shown here is derived from an EMBL/GenBank/DDBJ whole genome shotgun (WGS) entry which is preliminary data.</text>
</comment>
<organism evidence="2 3">
    <name type="scientific">Armadillidium nasatum</name>
    <dbReference type="NCBI Taxonomy" id="96803"/>
    <lineage>
        <taxon>Eukaryota</taxon>
        <taxon>Metazoa</taxon>
        <taxon>Ecdysozoa</taxon>
        <taxon>Arthropoda</taxon>
        <taxon>Crustacea</taxon>
        <taxon>Multicrustacea</taxon>
        <taxon>Malacostraca</taxon>
        <taxon>Eumalacostraca</taxon>
        <taxon>Peracarida</taxon>
        <taxon>Isopoda</taxon>
        <taxon>Oniscidea</taxon>
        <taxon>Crinocheta</taxon>
        <taxon>Armadillidiidae</taxon>
        <taxon>Armadillidium</taxon>
    </lineage>
</organism>
<dbReference type="InterPro" id="IPR001357">
    <property type="entry name" value="BRCT_dom"/>
</dbReference>
<proteinExistence type="predicted"/>
<name>A0A5N5TCM4_9CRUS</name>
<protein>
    <recommendedName>
        <fullName evidence="1">BRCT domain-containing protein</fullName>
    </recommendedName>
</protein>
<reference evidence="2 3" key="1">
    <citation type="journal article" date="2019" name="PLoS Biol.">
        <title>Sex chromosomes control vertical transmission of feminizing Wolbachia symbionts in an isopod.</title>
        <authorList>
            <person name="Becking T."/>
            <person name="Chebbi M.A."/>
            <person name="Giraud I."/>
            <person name="Moumen B."/>
            <person name="Laverre T."/>
            <person name="Caubet Y."/>
            <person name="Peccoud J."/>
            <person name="Gilbert C."/>
            <person name="Cordaux R."/>
        </authorList>
    </citation>
    <scope>NUCLEOTIDE SEQUENCE [LARGE SCALE GENOMIC DNA]</scope>
    <source>
        <strain evidence="2">ANa2</strain>
        <tissue evidence="2">Whole body excluding digestive tract and cuticle</tissue>
    </source>
</reference>
<accession>A0A5N5TCM4</accession>
<dbReference type="InterPro" id="IPR036420">
    <property type="entry name" value="BRCT_dom_sf"/>
</dbReference>
<sequence>MKYLFQRIPQVLEGELSPLNKSLFQSQESLSPTQPATILILQGVIAYVDVRCGAENRSQAFKEVLKSLGAIVCDKFTAEVTHVIFREGSKLITN</sequence>
<feature type="domain" description="BRCT" evidence="1">
    <location>
        <begin position="47"/>
        <end position="89"/>
    </location>
</feature>
<dbReference type="AlphaFoldDB" id="A0A5N5TCM4"/>
<evidence type="ECO:0000313" key="2">
    <source>
        <dbReference type="EMBL" id="KAB7503929.1"/>
    </source>
</evidence>
<dbReference type="SUPFAM" id="SSF52113">
    <property type="entry name" value="BRCT domain"/>
    <property type="match status" value="1"/>
</dbReference>